<dbReference type="RefSeq" id="WP_100666954.1">
    <property type="nucleotide sequence ID" value="NZ_CP024955.1"/>
</dbReference>
<dbReference type="GO" id="GO:0008081">
    <property type="term" value="F:phosphoric diester hydrolase activity"/>
    <property type="evidence" value="ECO:0007669"/>
    <property type="project" value="InterPro"/>
</dbReference>
<dbReference type="PROSITE" id="PS50007">
    <property type="entry name" value="PIPLC_X_DOMAIN"/>
    <property type="match status" value="1"/>
</dbReference>
<dbReference type="GO" id="GO:0006629">
    <property type="term" value="P:lipid metabolic process"/>
    <property type="evidence" value="ECO:0007669"/>
    <property type="project" value="InterPro"/>
</dbReference>
<dbReference type="OrthoDB" id="384721at2"/>
<dbReference type="Gene3D" id="3.20.20.190">
    <property type="entry name" value="Phosphatidylinositol (PI) phosphodiesterase"/>
    <property type="match status" value="1"/>
</dbReference>
<dbReference type="KEGG" id="kyr:CVV65_03470"/>
<dbReference type="AlphaFoldDB" id="A0A2K8N3T5"/>
<keyword evidence="3" id="KW-1185">Reference proteome</keyword>
<dbReference type="InterPro" id="IPR017946">
    <property type="entry name" value="PLC-like_Pdiesterase_TIM-brl"/>
</dbReference>
<organism evidence="2 3">
    <name type="scientific">Kyrpidia spormannii</name>
    <dbReference type="NCBI Taxonomy" id="2055160"/>
    <lineage>
        <taxon>Bacteria</taxon>
        <taxon>Bacillati</taxon>
        <taxon>Bacillota</taxon>
        <taxon>Bacilli</taxon>
        <taxon>Bacillales</taxon>
        <taxon>Alicyclobacillaceae</taxon>
        <taxon>Kyrpidia</taxon>
    </lineage>
</organism>
<gene>
    <name evidence="2" type="ORF">CVV65_03470</name>
</gene>
<dbReference type="EMBL" id="CP024955">
    <property type="protein sequence ID" value="ATY84124.1"/>
    <property type="molecule type" value="Genomic_DNA"/>
</dbReference>
<dbReference type="Pfam" id="PF03009">
    <property type="entry name" value="GDPD"/>
    <property type="match status" value="1"/>
</dbReference>
<sequence>MNREPVEVRVWAHRGASAEAPENTLAAFRRAVEIGVGGIELDVQLTRDGVPVVLHDPTLERTTDGRGWVGDWTWSELRRLDAGAWFHPRFAGERIPTLAEALVAIPEEVWVNIELKTTPEVYRGLEEQVVNCVRASGRRRIIYSSFDHSALERLQRIDPEARLGLLYDGFLLSPWKYARQAGLRIYSLHVRHWFAGRGLAQAARRKGLAVFAYTVNDPLRAAHLFSSGVNGVFTDNPRRVRG</sequence>
<protein>
    <submittedName>
        <fullName evidence="2">Glycerophosphodiester phosphodiesterase</fullName>
    </submittedName>
</protein>
<name>A0A2K8N3T5_9BACL</name>
<evidence type="ECO:0000313" key="2">
    <source>
        <dbReference type="EMBL" id="ATY84124.1"/>
    </source>
</evidence>
<feature type="domain" description="GP-PDE" evidence="1">
    <location>
        <begin position="8"/>
        <end position="242"/>
    </location>
</feature>
<dbReference type="PANTHER" id="PTHR46211">
    <property type="entry name" value="GLYCEROPHOSPHORYL DIESTER PHOSPHODIESTERASE"/>
    <property type="match status" value="1"/>
</dbReference>
<evidence type="ECO:0000259" key="1">
    <source>
        <dbReference type="PROSITE" id="PS51704"/>
    </source>
</evidence>
<evidence type="ECO:0000313" key="3">
    <source>
        <dbReference type="Proteomes" id="UP000231932"/>
    </source>
</evidence>
<dbReference type="SUPFAM" id="SSF51695">
    <property type="entry name" value="PLC-like phosphodiesterases"/>
    <property type="match status" value="1"/>
</dbReference>
<reference evidence="3" key="1">
    <citation type="submission" date="2017-11" db="EMBL/GenBank/DDBJ databases">
        <title>Complete Genome Sequence of Kyrpidia sp. Strain EA-1, a thermophilic, hydrogen-oxidizing Bacterium, isolated from the Azores.</title>
        <authorList>
            <person name="Reiner J.E."/>
            <person name="Lapp C.J."/>
            <person name="Bunk B."/>
            <person name="Gescher J."/>
        </authorList>
    </citation>
    <scope>NUCLEOTIDE SEQUENCE [LARGE SCALE GENOMIC DNA]</scope>
    <source>
        <strain evidence="3">EA-1</strain>
    </source>
</reference>
<dbReference type="CDD" id="cd08563">
    <property type="entry name" value="GDPD_TtGDE_like"/>
    <property type="match status" value="1"/>
</dbReference>
<dbReference type="InterPro" id="IPR030395">
    <property type="entry name" value="GP_PDE_dom"/>
</dbReference>
<dbReference type="PROSITE" id="PS51704">
    <property type="entry name" value="GP_PDE"/>
    <property type="match status" value="1"/>
</dbReference>
<dbReference type="PANTHER" id="PTHR46211:SF14">
    <property type="entry name" value="GLYCEROPHOSPHODIESTER PHOSPHODIESTERASE"/>
    <property type="match status" value="1"/>
</dbReference>
<proteinExistence type="predicted"/>
<accession>A0A2K8N3T5</accession>
<dbReference type="Proteomes" id="UP000231932">
    <property type="component" value="Chromosome"/>
</dbReference>